<gene>
    <name evidence="3" type="ORF">H6H03_37175</name>
</gene>
<feature type="region of interest" description="Disordered" evidence="2">
    <location>
        <begin position="78"/>
        <end position="107"/>
    </location>
</feature>
<protein>
    <submittedName>
        <fullName evidence="3">Uncharacterized protein</fullName>
    </submittedName>
</protein>
<proteinExistence type="predicted"/>
<keyword evidence="4" id="KW-1185">Reference proteome</keyword>
<name>A0ABR8KIN5_9NOSO</name>
<comment type="caution">
    <text evidence="3">The sequence shown here is derived from an EMBL/GenBank/DDBJ whole genome shotgun (WGS) entry which is preliminary data.</text>
</comment>
<reference evidence="3 4" key="1">
    <citation type="journal article" date="2020" name="ISME J.">
        <title>Comparative genomics reveals insights into cyanobacterial evolution and habitat adaptation.</title>
        <authorList>
            <person name="Chen M.Y."/>
            <person name="Teng W.K."/>
            <person name="Zhao L."/>
            <person name="Hu C.X."/>
            <person name="Zhou Y.K."/>
            <person name="Han B.P."/>
            <person name="Song L.R."/>
            <person name="Shu W.S."/>
        </authorList>
    </citation>
    <scope>NUCLEOTIDE SEQUENCE [LARGE SCALE GENOMIC DNA]</scope>
    <source>
        <strain evidence="3 4">FACHB-159</strain>
    </source>
</reference>
<dbReference type="Proteomes" id="UP000637383">
    <property type="component" value="Unassembled WGS sequence"/>
</dbReference>
<dbReference type="RefSeq" id="WP_190959929.1">
    <property type="nucleotide sequence ID" value="NZ_JACJTU010000084.1"/>
</dbReference>
<evidence type="ECO:0000313" key="4">
    <source>
        <dbReference type="Proteomes" id="UP000637383"/>
    </source>
</evidence>
<dbReference type="EMBL" id="JACJTU010000084">
    <property type="protein sequence ID" value="MBD2739431.1"/>
    <property type="molecule type" value="Genomic_DNA"/>
</dbReference>
<feature type="coiled-coil region" evidence="1">
    <location>
        <begin position="43"/>
        <end position="70"/>
    </location>
</feature>
<evidence type="ECO:0000256" key="2">
    <source>
        <dbReference type="SAM" id="MobiDB-lite"/>
    </source>
</evidence>
<sequence length="232" mass="26715">MNINQRQRSEKQRDTLQAEWDLRNEKLKQLRLALAIEAGAVVKFQLQQQIQAEETELKRLNDELHTIEQALYTVNLVESPPIDPTPSPPMHLHRRRESYPHSKPSRGKVSFNYSHHDGFYRLGDGNYEFLTHWSKASDTTIHCYQDATNVSVALAPKNTRLQDITDASLYNFTSRVRSPEIGQFVLLENHSGRYAAVNILKIQDDSRGDSEDLLVFDYWILEDGSDDFSNVA</sequence>
<organism evidence="3 4">
    <name type="scientific">Nostoc paludosum FACHB-159</name>
    <dbReference type="NCBI Taxonomy" id="2692908"/>
    <lineage>
        <taxon>Bacteria</taxon>
        <taxon>Bacillati</taxon>
        <taxon>Cyanobacteriota</taxon>
        <taxon>Cyanophyceae</taxon>
        <taxon>Nostocales</taxon>
        <taxon>Nostocaceae</taxon>
        <taxon>Nostoc</taxon>
    </lineage>
</organism>
<evidence type="ECO:0000313" key="3">
    <source>
        <dbReference type="EMBL" id="MBD2739431.1"/>
    </source>
</evidence>
<accession>A0ABR8KIN5</accession>
<evidence type="ECO:0000256" key="1">
    <source>
        <dbReference type="SAM" id="Coils"/>
    </source>
</evidence>
<keyword evidence="1" id="KW-0175">Coiled coil</keyword>